<keyword evidence="9" id="KW-1185">Reference proteome</keyword>
<feature type="binding site" evidence="3">
    <location>
        <position position="278"/>
    </location>
    <ligand>
        <name>FAD</name>
        <dbReference type="ChEBI" id="CHEBI:57692"/>
    </ligand>
</feature>
<dbReference type="InterPro" id="IPR000172">
    <property type="entry name" value="GMC_OxRdtase_N"/>
</dbReference>
<dbReference type="GO" id="GO:0016614">
    <property type="term" value="F:oxidoreductase activity, acting on CH-OH group of donors"/>
    <property type="evidence" value="ECO:0007669"/>
    <property type="project" value="InterPro"/>
</dbReference>
<evidence type="ECO:0000259" key="8">
    <source>
        <dbReference type="PROSITE" id="PS00624"/>
    </source>
</evidence>
<accession>A0A6J0BGH0</accession>
<proteinExistence type="inferred from homology"/>
<sequence length="655" mass="72447">MSLKIFAILWLPLRLGCCTDSLGLFENVMRRFYQFPEPTSEGLLDDESHVPPEYDFVIIGAGSGGSVLANRLTEIPGWNVLVLEAGGEEIFLTEIPLLAPVLDVTSFNWGYKTEPGLADDKGKGGFCLAMEGGRCNWPRGKAVGGTSVINYMMYTRGSRGDYDAWESMGNPGWSFREVLPYFMRSENIRIPKLDRRYHGTGGFLDVAHSPYASKLRDAFLGAADEMGYRVNDYNAERLLGFSVAQANLRNGRRVSASKAFLKPVRDRPNLRISKASRVTRIALDSQRRRAIGVEFVRNRRRHFVRVSKEVLLCAGTLNSPQLLMLSGIGPSEHLRSIGIPVVQDLPVGLNLQDHVSMSALTFLVNESVTVVEARMASNPANALDFFLRGTGPLTIPGGAEGLAFLNTNRPARSLGSKDRRPGNSLFGDDDEPNVLAENDSDHSDIEIVMGLGALTGDTSGSVRRILGLREDFVKEVFGRYEGHDAFTLVPILQHPKSRGRVTLKSADPFHWPKLEANYYEEQDDLDTMVKGIKKAIELAGTKSFKRYNATLLPVAFPGCRDVRFNSDPYWACVSRQVSTTLGHFVGTCKMAPREDFGVVDARLRVYGIKGLRVVDASVMPTIISGHTNAPTFMIGEKASDMIKQDWGEFVRPSRL</sequence>
<name>A0A6J0BGH0_NEOLC</name>
<dbReference type="PROSITE" id="PS00624">
    <property type="entry name" value="GMC_OXRED_2"/>
    <property type="match status" value="1"/>
</dbReference>
<dbReference type="Pfam" id="PF05199">
    <property type="entry name" value="GMC_oxred_C"/>
    <property type="match status" value="1"/>
</dbReference>
<evidence type="ECO:0000313" key="9">
    <source>
        <dbReference type="Proteomes" id="UP000829291"/>
    </source>
</evidence>
<dbReference type="SUPFAM" id="SSF54373">
    <property type="entry name" value="FAD-linked reductases, C-terminal domain"/>
    <property type="match status" value="1"/>
</dbReference>
<dbReference type="AlphaFoldDB" id="A0A6J0BGH0"/>
<dbReference type="PANTHER" id="PTHR11552:SF216">
    <property type="entry name" value="GLUCOSE-METHANOL-CHOLINE OXIDOREDUCTASE N-TERMINAL DOMAIN-CONTAINING PROTEIN"/>
    <property type="match status" value="1"/>
</dbReference>
<evidence type="ECO:0000256" key="5">
    <source>
        <dbReference type="SAM" id="MobiDB-lite"/>
    </source>
</evidence>
<feature type="chain" id="PRO_5047515298" evidence="6">
    <location>
        <begin position="19"/>
        <end position="655"/>
    </location>
</feature>
<protein>
    <submittedName>
        <fullName evidence="10">Glucose dehydrogenase [FAD, quinone]</fullName>
    </submittedName>
</protein>
<dbReference type="InterPro" id="IPR012132">
    <property type="entry name" value="GMC_OxRdtase"/>
</dbReference>
<evidence type="ECO:0000259" key="7">
    <source>
        <dbReference type="PROSITE" id="PS00623"/>
    </source>
</evidence>
<dbReference type="InParanoid" id="A0A6J0BGH0"/>
<feature type="domain" description="Glucose-methanol-choline oxidoreductase N-terminal" evidence="7">
    <location>
        <begin position="140"/>
        <end position="163"/>
    </location>
</feature>
<feature type="domain" description="Glucose-methanol-choline oxidoreductase N-terminal" evidence="8">
    <location>
        <begin position="315"/>
        <end position="329"/>
    </location>
</feature>
<feature type="region of interest" description="Disordered" evidence="5">
    <location>
        <begin position="410"/>
        <end position="437"/>
    </location>
</feature>
<dbReference type="FunCoup" id="A0A6J0BGH0">
    <property type="interactions" value="21"/>
</dbReference>
<dbReference type="RefSeq" id="XP_015513910.2">
    <property type="nucleotide sequence ID" value="XM_015658424.2"/>
</dbReference>
<feature type="active site" description="Proton donor" evidence="2">
    <location>
        <position position="583"/>
    </location>
</feature>
<feature type="signal peptide" evidence="6">
    <location>
        <begin position="1"/>
        <end position="18"/>
    </location>
</feature>
<dbReference type="InterPro" id="IPR007867">
    <property type="entry name" value="GMC_OxRtase_C"/>
</dbReference>
<evidence type="ECO:0000256" key="4">
    <source>
        <dbReference type="RuleBase" id="RU003968"/>
    </source>
</evidence>
<evidence type="ECO:0000256" key="1">
    <source>
        <dbReference type="ARBA" id="ARBA00010790"/>
    </source>
</evidence>
<dbReference type="PROSITE" id="PS00623">
    <property type="entry name" value="GMC_OXRED_1"/>
    <property type="match status" value="1"/>
</dbReference>
<keyword evidence="3 4" id="KW-0274">FAD</keyword>
<evidence type="ECO:0000256" key="3">
    <source>
        <dbReference type="PIRSR" id="PIRSR000137-2"/>
    </source>
</evidence>
<dbReference type="Pfam" id="PF00732">
    <property type="entry name" value="GMC_oxred_N"/>
    <property type="match status" value="1"/>
</dbReference>
<feature type="binding site" evidence="3">
    <location>
        <position position="146"/>
    </location>
    <ligand>
        <name>FAD</name>
        <dbReference type="ChEBI" id="CHEBI:57692"/>
    </ligand>
</feature>
<dbReference type="GO" id="GO:0050660">
    <property type="term" value="F:flavin adenine dinucleotide binding"/>
    <property type="evidence" value="ECO:0007669"/>
    <property type="project" value="InterPro"/>
</dbReference>
<evidence type="ECO:0000256" key="2">
    <source>
        <dbReference type="PIRSR" id="PIRSR000137-1"/>
    </source>
</evidence>
<dbReference type="SUPFAM" id="SSF51905">
    <property type="entry name" value="FAD/NAD(P)-binding domain"/>
    <property type="match status" value="1"/>
</dbReference>
<dbReference type="InterPro" id="IPR036188">
    <property type="entry name" value="FAD/NAD-bd_sf"/>
</dbReference>
<dbReference type="Gene3D" id="3.30.560.10">
    <property type="entry name" value="Glucose Oxidase, domain 3"/>
    <property type="match status" value="1"/>
</dbReference>
<dbReference type="PANTHER" id="PTHR11552">
    <property type="entry name" value="GLUCOSE-METHANOL-CHOLINE GMC OXIDOREDUCTASE"/>
    <property type="match status" value="1"/>
</dbReference>
<reference evidence="10" key="1">
    <citation type="submission" date="2025-08" db="UniProtKB">
        <authorList>
            <consortium name="RefSeq"/>
        </authorList>
    </citation>
    <scope>IDENTIFICATION</scope>
    <source>
        <tissue evidence="10">Thorax and Abdomen</tissue>
    </source>
</reference>
<dbReference type="Proteomes" id="UP000829291">
    <property type="component" value="Chromosome 6"/>
</dbReference>
<comment type="cofactor">
    <cofactor evidence="3">
        <name>FAD</name>
        <dbReference type="ChEBI" id="CHEBI:57692"/>
    </cofactor>
</comment>
<evidence type="ECO:0000256" key="6">
    <source>
        <dbReference type="SAM" id="SignalP"/>
    </source>
</evidence>
<keyword evidence="4" id="KW-0285">Flavoprotein</keyword>
<dbReference type="PIRSF" id="PIRSF000137">
    <property type="entry name" value="Alcohol_oxidase"/>
    <property type="match status" value="1"/>
</dbReference>
<feature type="active site" description="Proton acceptor" evidence="2">
    <location>
        <position position="626"/>
    </location>
</feature>
<dbReference type="OrthoDB" id="269227at2759"/>
<dbReference type="GeneID" id="107220029"/>
<organism evidence="10">
    <name type="scientific">Neodiprion lecontei</name>
    <name type="common">Redheaded pine sawfly</name>
    <dbReference type="NCBI Taxonomy" id="441921"/>
    <lineage>
        <taxon>Eukaryota</taxon>
        <taxon>Metazoa</taxon>
        <taxon>Ecdysozoa</taxon>
        <taxon>Arthropoda</taxon>
        <taxon>Hexapoda</taxon>
        <taxon>Insecta</taxon>
        <taxon>Pterygota</taxon>
        <taxon>Neoptera</taxon>
        <taxon>Endopterygota</taxon>
        <taxon>Hymenoptera</taxon>
        <taxon>Tenthredinoidea</taxon>
        <taxon>Diprionidae</taxon>
        <taxon>Diprioninae</taxon>
        <taxon>Neodiprion</taxon>
    </lineage>
</organism>
<comment type="similarity">
    <text evidence="1 4">Belongs to the GMC oxidoreductase family.</text>
</comment>
<evidence type="ECO:0000313" key="10">
    <source>
        <dbReference type="RefSeq" id="XP_015513910.2"/>
    </source>
</evidence>
<dbReference type="KEGG" id="nlo:107220029"/>
<gene>
    <name evidence="10" type="primary">LOC107220029</name>
</gene>
<dbReference type="Gene3D" id="3.50.50.60">
    <property type="entry name" value="FAD/NAD(P)-binding domain"/>
    <property type="match status" value="1"/>
</dbReference>
<keyword evidence="6" id="KW-0732">Signal</keyword>